<keyword evidence="6 12" id="KW-0472">Membrane</keyword>
<evidence type="ECO:0000256" key="7">
    <source>
        <dbReference type="ARBA" id="ARBA00023157"/>
    </source>
</evidence>
<dbReference type="AlphaFoldDB" id="A0A091DVB7"/>
<evidence type="ECO:0000256" key="12">
    <source>
        <dbReference type="SAM" id="Phobius"/>
    </source>
</evidence>
<evidence type="ECO:0000256" key="9">
    <source>
        <dbReference type="ARBA" id="ARBA00023319"/>
    </source>
</evidence>
<keyword evidence="15" id="KW-1185">Reference proteome</keyword>
<feature type="compositionally biased region" description="Polar residues" evidence="11">
    <location>
        <begin position="228"/>
        <end position="237"/>
    </location>
</feature>
<protein>
    <submittedName>
        <fullName evidence="14">Hepatitis A virus cellular receptor 1 like protein</fullName>
    </submittedName>
</protein>
<name>A0A091DVB7_FUKDA</name>
<feature type="domain" description="Ig-like" evidence="13">
    <location>
        <begin position="76"/>
        <end position="208"/>
    </location>
</feature>
<keyword evidence="7" id="KW-1015">Disulfide bond</keyword>
<dbReference type="InterPro" id="IPR007110">
    <property type="entry name" value="Ig-like_dom"/>
</dbReference>
<proteinExistence type="inferred from homology"/>
<dbReference type="InterPro" id="IPR036179">
    <property type="entry name" value="Ig-like_dom_sf"/>
</dbReference>
<evidence type="ECO:0000259" key="13">
    <source>
        <dbReference type="PROSITE" id="PS50835"/>
    </source>
</evidence>
<keyword evidence="9" id="KW-0393">Immunoglobulin domain</keyword>
<feature type="compositionally biased region" description="Polar residues" evidence="11">
    <location>
        <begin position="252"/>
        <end position="264"/>
    </location>
</feature>
<evidence type="ECO:0000256" key="6">
    <source>
        <dbReference type="ARBA" id="ARBA00023136"/>
    </source>
</evidence>
<dbReference type="InterPro" id="IPR052331">
    <property type="entry name" value="TIM_domain-containing_protein"/>
</dbReference>
<evidence type="ECO:0000256" key="2">
    <source>
        <dbReference type="ARBA" id="ARBA00022475"/>
    </source>
</evidence>
<sequence length="377" mass="41308">MSKQEGGRGATLENVLREPTHTDPCRRATVGGAREGPSFERRDRRLDFTAQQNFLTEQVPVTHREEGEAAGRALRPEQTASVSMVLHLQAVALGLLLLQTGAVFSTQVSAVVGQLVTLPCTYSVSGGAVTSMCWGRGPCPRNQCSDTLIWTDGHQVTSRKDGRYRLHGQIKQGDVSLTIRNVTVGDSGQYCCRIEVPGWFNDIKRTITLSVVPAPATTIRAPTTRRVSTASPTTAHTQSEKAEITPPVPTQAEETQPTILQETKPQPPTSSPDSGPTGPVPKYGQEATLLSSLYAHGHSEVFEAQNTWMNSDRLYIGILICSLVLLMVLVTIIIKKYFIGKKKTWTISKILWTRSQIPALELRAPAEDNAYIIEENH</sequence>
<dbReference type="PROSITE" id="PS50835">
    <property type="entry name" value="IG_LIKE"/>
    <property type="match status" value="1"/>
</dbReference>
<keyword evidence="5 12" id="KW-1133">Transmembrane helix</keyword>
<keyword evidence="4" id="KW-0732">Signal</keyword>
<dbReference type="GO" id="GO:0005886">
    <property type="term" value="C:plasma membrane"/>
    <property type="evidence" value="ECO:0007669"/>
    <property type="project" value="UniProtKB-SubCell"/>
</dbReference>
<organism evidence="14 15">
    <name type="scientific">Fukomys damarensis</name>
    <name type="common">Damaraland mole rat</name>
    <name type="synonym">Cryptomys damarensis</name>
    <dbReference type="NCBI Taxonomy" id="885580"/>
    <lineage>
        <taxon>Eukaryota</taxon>
        <taxon>Metazoa</taxon>
        <taxon>Chordata</taxon>
        <taxon>Craniata</taxon>
        <taxon>Vertebrata</taxon>
        <taxon>Euteleostomi</taxon>
        <taxon>Mammalia</taxon>
        <taxon>Eutheria</taxon>
        <taxon>Euarchontoglires</taxon>
        <taxon>Glires</taxon>
        <taxon>Rodentia</taxon>
        <taxon>Hystricomorpha</taxon>
        <taxon>Bathyergidae</taxon>
        <taxon>Fukomys</taxon>
    </lineage>
</organism>
<evidence type="ECO:0000256" key="8">
    <source>
        <dbReference type="ARBA" id="ARBA00023180"/>
    </source>
</evidence>
<evidence type="ECO:0000256" key="10">
    <source>
        <dbReference type="ARBA" id="ARBA00038203"/>
    </source>
</evidence>
<evidence type="ECO:0000256" key="4">
    <source>
        <dbReference type="ARBA" id="ARBA00022729"/>
    </source>
</evidence>
<dbReference type="SUPFAM" id="SSF48726">
    <property type="entry name" value="Immunoglobulin"/>
    <property type="match status" value="1"/>
</dbReference>
<evidence type="ECO:0000256" key="11">
    <source>
        <dbReference type="SAM" id="MobiDB-lite"/>
    </source>
</evidence>
<feature type="compositionally biased region" description="Basic and acidic residues" evidence="11">
    <location>
        <begin position="15"/>
        <end position="26"/>
    </location>
</feature>
<dbReference type="GO" id="GO:0009986">
    <property type="term" value="C:cell surface"/>
    <property type="evidence" value="ECO:0007669"/>
    <property type="project" value="TreeGrafter"/>
</dbReference>
<dbReference type="GO" id="GO:0006911">
    <property type="term" value="P:phagocytosis, engulfment"/>
    <property type="evidence" value="ECO:0007669"/>
    <property type="project" value="TreeGrafter"/>
</dbReference>
<gene>
    <name evidence="14" type="ORF">H920_04521</name>
</gene>
<dbReference type="Proteomes" id="UP000028990">
    <property type="component" value="Unassembled WGS sequence"/>
</dbReference>
<comment type="subcellular location">
    <subcellularLocation>
        <location evidence="1">Cell membrane</location>
        <topology evidence="1">Single-pass type I membrane protein</topology>
    </subcellularLocation>
</comment>
<keyword evidence="2" id="KW-1003">Cell membrane</keyword>
<dbReference type="InterPro" id="IPR013783">
    <property type="entry name" value="Ig-like_fold"/>
</dbReference>
<dbReference type="SMART" id="SM00409">
    <property type="entry name" value="IG"/>
    <property type="match status" value="1"/>
</dbReference>
<evidence type="ECO:0000256" key="5">
    <source>
        <dbReference type="ARBA" id="ARBA00022989"/>
    </source>
</evidence>
<dbReference type="InterPro" id="IPR013106">
    <property type="entry name" value="Ig_V-set"/>
</dbReference>
<dbReference type="Gene3D" id="2.60.40.10">
    <property type="entry name" value="Immunoglobulins"/>
    <property type="match status" value="1"/>
</dbReference>
<keyword evidence="14" id="KW-0675">Receptor</keyword>
<dbReference type="Pfam" id="PF07686">
    <property type="entry name" value="V-set"/>
    <property type="match status" value="1"/>
</dbReference>
<reference evidence="14 15" key="1">
    <citation type="submission" date="2013-11" db="EMBL/GenBank/DDBJ databases">
        <title>The Damaraland mole rat (Fukomys damarensis) genome and evolution of African mole rats.</title>
        <authorList>
            <person name="Gladyshev V.N."/>
            <person name="Fang X."/>
        </authorList>
    </citation>
    <scope>NUCLEOTIDE SEQUENCE [LARGE SCALE GENOMIC DNA]</scope>
    <source>
        <tissue evidence="14">Liver</tissue>
    </source>
</reference>
<feature type="transmembrane region" description="Helical" evidence="12">
    <location>
        <begin position="314"/>
        <end position="334"/>
    </location>
</feature>
<dbReference type="GO" id="GO:0001786">
    <property type="term" value="F:phosphatidylserine binding"/>
    <property type="evidence" value="ECO:0007669"/>
    <property type="project" value="TreeGrafter"/>
</dbReference>
<dbReference type="GO" id="GO:0001618">
    <property type="term" value="F:virus receptor activity"/>
    <property type="evidence" value="ECO:0007669"/>
    <property type="project" value="TreeGrafter"/>
</dbReference>
<evidence type="ECO:0000256" key="1">
    <source>
        <dbReference type="ARBA" id="ARBA00004251"/>
    </source>
</evidence>
<keyword evidence="3 12" id="KW-0812">Transmembrane</keyword>
<dbReference type="EMBL" id="KN122016">
    <property type="protein sequence ID" value="KFO34200.1"/>
    <property type="molecule type" value="Genomic_DNA"/>
</dbReference>
<dbReference type="InterPro" id="IPR003599">
    <property type="entry name" value="Ig_sub"/>
</dbReference>
<dbReference type="GO" id="GO:0033005">
    <property type="term" value="P:positive regulation of mast cell activation"/>
    <property type="evidence" value="ECO:0007669"/>
    <property type="project" value="TreeGrafter"/>
</dbReference>
<evidence type="ECO:0000256" key="3">
    <source>
        <dbReference type="ARBA" id="ARBA00022692"/>
    </source>
</evidence>
<dbReference type="FunFam" id="2.60.40.10:FF:000774">
    <property type="entry name" value="Hepatitis A virus cellular receptor 1"/>
    <property type="match status" value="1"/>
</dbReference>
<keyword evidence="8" id="KW-0325">Glycoprotein</keyword>
<evidence type="ECO:0000313" key="14">
    <source>
        <dbReference type="EMBL" id="KFO34200.1"/>
    </source>
</evidence>
<feature type="region of interest" description="Disordered" evidence="11">
    <location>
        <begin position="220"/>
        <end position="282"/>
    </location>
</feature>
<feature type="region of interest" description="Disordered" evidence="11">
    <location>
        <begin position="1"/>
        <end position="38"/>
    </location>
</feature>
<comment type="similarity">
    <text evidence="10">Belongs to the immunoglobulin superfamily. TIM family.</text>
</comment>
<dbReference type="PANTHER" id="PTHR47009">
    <property type="entry name" value="HEPATITIS A VIRUS CELLULAR RECEPTOR 1 HOMOLOG"/>
    <property type="match status" value="1"/>
</dbReference>
<accession>A0A091DVB7</accession>
<evidence type="ECO:0000313" key="15">
    <source>
        <dbReference type="Proteomes" id="UP000028990"/>
    </source>
</evidence>
<feature type="compositionally biased region" description="Low complexity" evidence="11">
    <location>
        <begin position="271"/>
        <end position="281"/>
    </location>
</feature>
<dbReference type="PANTHER" id="PTHR47009:SF1">
    <property type="entry name" value="HEPATITIS A VIRUS CELLULAR RECEPTOR 1"/>
    <property type="match status" value="1"/>
</dbReference>